<dbReference type="Proteomes" id="UP000478052">
    <property type="component" value="Unassembled WGS sequence"/>
</dbReference>
<dbReference type="PANTHER" id="PTHR33053">
    <property type="entry name" value="PROTEIN, PUTATIVE-RELATED"/>
    <property type="match status" value="1"/>
</dbReference>
<protein>
    <recommendedName>
        <fullName evidence="3">DUF4218 domain-containing protein</fullName>
    </recommendedName>
</protein>
<name>A0A6G0VRB7_APHCR</name>
<proteinExistence type="predicted"/>
<sequence>MSIRRIESVCTKRRKIREEIKIVEELLSHSNPLEYKPPENVSEINNLKCMPLIDYDHSASSSSKNSDNISNDFPSNASINLPLSYTKTYHEPPITHTLNLDEELFTNSSKQFSIQEFLATWAIDFKIPQNAVNSLLKGLQMHSCFNNLPIDCRTILNTPICKSKENRIVNPGVYHHFGLEKGIKLYAPTNVQDIKISIGIDGLPISKSNNSQFWPILASILVEPPLKRIVFLVGLYWGFEKPKDSNEYLIDFVTEAKHLETEGILMNVKGHTGFSSCTRCTIEGEYVCNRVCFPYSQIKSNKRNHDSYLNFEDEDYHSSNETSILIELQSFNSVTSFALDCMHLVCLGVCKKLIYLWIKGPLNVRLRFSKINEISTSLLACNSFITSDFSRKSRCLQDFCRWKATEFRLFLLYTGPVVLKTILREDIYTNFMVLNIAMLILLSPDKNFLLQYARELLDFFVKNFQAIYGQHFASHNVHALLHLCDDYDLFGPLDNCSAFGFENFMKEIKSNLRKNEKPLQQIVNRYYEKYELYILNNSSKETLMDNKPVLKHVHDNGPLVEDLIGPQYYTMIYQSITIKIKKECDSFILTKNKEIVKCMNFAQKDGVIMLIGKNYNVLLPYFEEPINSTIIEIFEIKKLSSQLKYWAISDIKKKMMVLNHNGLQIAMP</sequence>
<evidence type="ECO:0000313" key="2">
    <source>
        <dbReference type="Proteomes" id="UP000478052"/>
    </source>
</evidence>
<evidence type="ECO:0000313" key="1">
    <source>
        <dbReference type="EMBL" id="KAF0706515.1"/>
    </source>
</evidence>
<dbReference type="AlphaFoldDB" id="A0A6G0VRB7"/>
<dbReference type="OrthoDB" id="6613063at2759"/>
<dbReference type="EMBL" id="VUJU01012887">
    <property type="protein sequence ID" value="KAF0706515.1"/>
    <property type="molecule type" value="Genomic_DNA"/>
</dbReference>
<accession>A0A6G0VRB7</accession>
<organism evidence="1 2">
    <name type="scientific">Aphis craccivora</name>
    <name type="common">Cowpea aphid</name>
    <dbReference type="NCBI Taxonomy" id="307492"/>
    <lineage>
        <taxon>Eukaryota</taxon>
        <taxon>Metazoa</taxon>
        <taxon>Ecdysozoa</taxon>
        <taxon>Arthropoda</taxon>
        <taxon>Hexapoda</taxon>
        <taxon>Insecta</taxon>
        <taxon>Pterygota</taxon>
        <taxon>Neoptera</taxon>
        <taxon>Paraneoptera</taxon>
        <taxon>Hemiptera</taxon>
        <taxon>Sternorrhyncha</taxon>
        <taxon>Aphidomorpha</taxon>
        <taxon>Aphidoidea</taxon>
        <taxon>Aphididae</taxon>
        <taxon>Aphidini</taxon>
        <taxon>Aphis</taxon>
        <taxon>Aphis</taxon>
    </lineage>
</organism>
<comment type="caution">
    <text evidence="1">The sequence shown here is derived from an EMBL/GenBank/DDBJ whole genome shotgun (WGS) entry which is preliminary data.</text>
</comment>
<evidence type="ECO:0008006" key="3">
    <source>
        <dbReference type="Google" id="ProtNLM"/>
    </source>
</evidence>
<keyword evidence="2" id="KW-1185">Reference proteome</keyword>
<gene>
    <name evidence="1" type="ORF">FWK35_00037896</name>
</gene>
<feature type="non-terminal residue" evidence="1">
    <location>
        <position position="668"/>
    </location>
</feature>
<reference evidence="1 2" key="1">
    <citation type="submission" date="2019-08" db="EMBL/GenBank/DDBJ databases">
        <title>Whole genome of Aphis craccivora.</title>
        <authorList>
            <person name="Voronova N.V."/>
            <person name="Shulinski R.S."/>
            <person name="Bandarenka Y.V."/>
            <person name="Zhorov D.G."/>
            <person name="Warner D."/>
        </authorList>
    </citation>
    <scope>NUCLEOTIDE SEQUENCE [LARGE SCALE GENOMIC DNA]</scope>
    <source>
        <strain evidence="1">180601</strain>
        <tissue evidence="1">Whole Body</tissue>
    </source>
</reference>